<dbReference type="PROSITE" id="PS50897">
    <property type="entry name" value="CTLH"/>
    <property type="match status" value="1"/>
</dbReference>
<dbReference type="InterPro" id="IPR013144">
    <property type="entry name" value="CRA_dom"/>
</dbReference>
<dbReference type="InterPro" id="IPR003877">
    <property type="entry name" value="SPRY_dom"/>
</dbReference>
<dbReference type="RefSeq" id="XP_033700227.1">
    <property type="nucleotide sequence ID" value="XM_033844336.1"/>
</dbReference>
<evidence type="ECO:0000256" key="1">
    <source>
        <dbReference type="ARBA" id="ARBA00006535"/>
    </source>
</evidence>
<dbReference type="PROSITE" id="PS50188">
    <property type="entry name" value="B302_SPRY"/>
    <property type="match status" value="1"/>
</dbReference>
<dbReference type="InterPro" id="IPR001870">
    <property type="entry name" value="B30.2/SPRY"/>
</dbReference>
<dbReference type="Gene3D" id="2.60.120.920">
    <property type="match status" value="1"/>
</dbReference>
<evidence type="ECO:0000313" key="5">
    <source>
        <dbReference type="Proteomes" id="UP000245320"/>
    </source>
</evidence>
<feature type="region of interest" description="Disordered" evidence="2">
    <location>
        <begin position="1"/>
        <end position="33"/>
    </location>
</feature>
<feature type="domain" description="CTLH" evidence="4">
    <location>
        <begin position="291"/>
        <end position="332"/>
    </location>
</feature>
<organism evidence="5 6">
    <name type="scientific">Tursiops truncatus</name>
    <name type="common">Atlantic bottle-nosed dolphin</name>
    <name type="synonym">Delphinus truncatus</name>
    <dbReference type="NCBI Taxonomy" id="9739"/>
    <lineage>
        <taxon>Eukaryota</taxon>
        <taxon>Metazoa</taxon>
        <taxon>Chordata</taxon>
        <taxon>Craniata</taxon>
        <taxon>Vertebrata</taxon>
        <taxon>Euteleostomi</taxon>
        <taxon>Mammalia</taxon>
        <taxon>Eutheria</taxon>
        <taxon>Laurasiatheria</taxon>
        <taxon>Artiodactyla</taxon>
        <taxon>Whippomorpha</taxon>
        <taxon>Cetacea</taxon>
        <taxon>Odontoceti</taxon>
        <taxon>Delphinidae</taxon>
        <taxon>Tursiops</taxon>
    </lineage>
</organism>
<feature type="domain" description="B30.2/SPRY" evidence="3">
    <location>
        <begin position="35"/>
        <end position="222"/>
    </location>
</feature>
<dbReference type="GeneID" id="101333009"/>
<dbReference type="Pfam" id="PF00622">
    <property type="entry name" value="SPRY"/>
    <property type="match status" value="1"/>
</dbReference>
<dbReference type="InterPro" id="IPR043136">
    <property type="entry name" value="B30.2/SPRY_sf"/>
</dbReference>
<dbReference type="InterPro" id="IPR050618">
    <property type="entry name" value="Ubq-SigPath_Reg"/>
</dbReference>
<dbReference type="PROSITE" id="PS50896">
    <property type="entry name" value="LISH"/>
    <property type="match status" value="1"/>
</dbReference>
<dbReference type="Proteomes" id="UP000245320">
    <property type="component" value="Chromosome 19"/>
</dbReference>
<dbReference type="Pfam" id="PF10607">
    <property type="entry name" value="CTLH"/>
    <property type="match status" value="1"/>
</dbReference>
<dbReference type="InterPro" id="IPR035782">
    <property type="entry name" value="SPRY_RanBP9/10"/>
</dbReference>
<dbReference type="InterPro" id="IPR006595">
    <property type="entry name" value="CTLH_C"/>
</dbReference>
<keyword evidence="5" id="KW-1185">Reference proteome</keyword>
<comment type="similarity">
    <text evidence="1">Belongs to the RANBP9/10 family.</text>
</comment>
<sequence length="502" mass="55105">MAAATAELGAGNLQVGDSSGGGTGCGLPSPGEQELSRRLQRLYPAVNQHETPLPRSWSPKDKYNYIGLSQGNLRVHYKGHGKNHKDAASVRATHPIPAACGIYYFEVKIVSKGRDGYMGIGLSAQGVNMNRLPGWDKHSYGYHGDDGHSFCSSGTGQPYGPTFTTGDVIGCCVNLINGTCFYTKNGHSLGIAFTDLPANLYPTVGLQTPGEIVDANFGQQPFLFDIEDYMREWRAKVQGTVHCFPISARLGEWQAVLQNMVSSYLVHHGYCATATAFARMTETPIQEEQASIKNRQKIQKLVLEGRVGEAIETTQRFYPGLLEHNPNLLFMLNDSEMEMEAEHYPNGVLESMSTRIVNGAYKHEDLQTDESSMDDGHPRRQLCGGNQAATERIILFGRELQALSEQLGREYGKNLAHTEMLQDAFSLLAYSDPWSCPVGQQLDPIQREPVCAALNSAILESQNLPKQPPLMLALGQASECLRLMARAGLGSCSFARVDDYLH</sequence>
<accession>A0A6J3QDG0</accession>
<gene>
    <name evidence="6" type="primary">RANBP10</name>
</gene>
<evidence type="ECO:0000313" key="6">
    <source>
        <dbReference type="RefSeq" id="XP_033700227.1"/>
    </source>
</evidence>
<dbReference type="SMART" id="SM00449">
    <property type="entry name" value="SPRY"/>
    <property type="match status" value="1"/>
</dbReference>
<dbReference type="InterPro" id="IPR013320">
    <property type="entry name" value="ConA-like_dom_sf"/>
</dbReference>
<evidence type="ECO:0000256" key="2">
    <source>
        <dbReference type="SAM" id="MobiDB-lite"/>
    </source>
</evidence>
<proteinExistence type="inferred from homology"/>
<protein>
    <submittedName>
        <fullName evidence="6">Ran-binding protein 10 isoform X2</fullName>
    </submittedName>
</protein>
<dbReference type="Pfam" id="PF08513">
    <property type="entry name" value="LisH"/>
    <property type="match status" value="1"/>
</dbReference>
<evidence type="ECO:0000259" key="4">
    <source>
        <dbReference type="PROSITE" id="PS50897"/>
    </source>
</evidence>
<dbReference type="CTD" id="57610"/>
<dbReference type="PANTHER" id="PTHR12864">
    <property type="entry name" value="RAN BINDING PROTEIN 9-RELATED"/>
    <property type="match status" value="1"/>
</dbReference>
<name>A0A6J3QDG0_TURTR</name>
<dbReference type="InterPro" id="IPR006594">
    <property type="entry name" value="LisH"/>
</dbReference>
<reference evidence="6" key="1">
    <citation type="submission" date="2025-08" db="UniProtKB">
        <authorList>
            <consortium name="RefSeq"/>
        </authorList>
    </citation>
    <scope>IDENTIFICATION</scope>
    <source>
        <tissue evidence="6">Spleen</tissue>
    </source>
</reference>
<dbReference type="CDD" id="cd12909">
    <property type="entry name" value="SPRY_RanBP9_10"/>
    <property type="match status" value="1"/>
</dbReference>
<dbReference type="AlphaFoldDB" id="A0A6J3QDG0"/>
<dbReference type="InterPro" id="IPR024964">
    <property type="entry name" value="CTLH/CRA"/>
</dbReference>
<dbReference type="SUPFAM" id="SSF49899">
    <property type="entry name" value="Concanavalin A-like lectins/glucanases"/>
    <property type="match status" value="1"/>
</dbReference>
<evidence type="ECO:0000259" key="3">
    <source>
        <dbReference type="PROSITE" id="PS50188"/>
    </source>
</evidence>
<dbReference type="FunFam" id="2.60.120.920:FF:000011">
    <property type="entry name" value="RAN binding protein 10"/>
    <property type="match status" value="1"/>
</dbReference>
<dbReference type="SMART" id="SM00757">
    <property type="entry name" value="CRA"/>
    <property type="match status" value="1"/>
</dbReference>